<evidence type="ECO:0000256" key="2">
    <source>
        <dbReference type="SAM" id="SignalP"/>
    </source>
</evidence>
<evidence type="ECO:0000313" key="4">
    <source>
        <dbReference type="Proteomes" id="UP001418222"/>
    </source>
</evidence>
<dbReference type="Pfam" id="PF24068">
    <property type="entry name" value="TPD1_C"/>
    <property type="match status" value="1"/>
</dbReference>
<dbReference type="PANTHER" id="PTHR33184">
    <property type="entry name" value="PROTEIN TAPETUM DETERMINANT 1-LIKE-RELATED"/>
    <property type="match status" value="1"/>
</dbReference>
<dbReference type="PANTHER" id="PTHR33184:SF67">
    <property type="entry name" value="PROTEIN TAPETUM DETERMINANT 1"/>
    <property type="match status" value="1"/>
</dbReference>
<feature type="chain" id="PRO_5042998957" evidence="2">
    <location>
        <begin position="37"/>
        <end position="192"/>
    </location>
</feature>
<dbReference type="EMBL" id="JBBWWQ010000009">
    <property type="protein sequence ID" value="KAK8938785.1"/>
    <property type="molecule type" value="Genomic_DNA"/>
</dbReference>
<reference evidence="3 4" key="1">
    <citation type="journal article" date="2022" name="Nat. Plants">
        <title>Genomes of leafy and leafless Platanthera orchids illuminate the evolution of mycoheterotrophy.</title>
        <authorList>
            <person name="Li M.H."/>
            <person name="Liu K.W."/>
            <person name="Li Z."/>
            <person name="Lu H.C."/>
            <person name="Ye Q.L."/>
            <person name="Zhang D."/>
            <person name="Wang J.Y."/>
            <person name="Li Y.F."/>
            <person name="Zhong Z.M."/>
            <person name="Liu X."/>
            <person name="Yu X."/>
            <person name="Liu D.K."/>
            <person name="Tu X.D."/>
            <person name="Liu B."/>
            <person name="Hao Y."/>
            <person name="Liao X.Y."/>
            <person name="Jiang Y.T."/>
            <person name="Sun W.H."/>
            <person name="Chen J."/>
            <person name="Chen Y.Q."/>
            <person name="Ai Y."/>
            <person name="Zhai J.W."/>
            <person name="Wu S.S."/>
            <person name="Zhou Z."/>
            <person name="Hsiao Y.Y."/>
            <person name="Wu W.L."/>
            <person name="Chen Y.Y."/>
            <person name="Lin Y.F."/>
            <person name="Hsu J.L."/>
            <person name="Li C.Y."/>
            <person name="Wang Z.W."/>
            <person name="Zhao X."/>
            <person name="Zhong W.Y."/>
            <person name="Ma X.K."/>
            <person name="Ma L."/>
            <person name="Huang J."/>
            <person name="Chen G.Z."/>
            <person name="Huang M.Z."/>
            <person name="Huang L."/>
            <person name="Peng D.H."/>
            <person name="Luo Y.B."/>
            <person name="Zou S.Q."/>
            <person name="Chen S.P."/>
            <person name="Lan S."/>
            <person name="Tsai W.C."/>
            <person name="Van de Peer Y."/>
            <person name="Liu Z.J."/>
        </authorList>
    </citation>
    <scope>NUCLEOTIDE SEQUENCE [LARGE SCALE GENOMIC DNA]</scope>
    <source>
        <strain evidence="3">Lor287</strain>
    </source>
</reference>
<accession>A0AAP0G5R6</accession>
<keyword evidence="4" id="KW-1185">Reference proteome</keyword>
<evidence type="ECO:0000313" key="3">
    <source>
        <dbReference type="EMBL" id="KAK8938785.1"/>
    </source>
</evidence>
<keyword evidence="1 2" id="KW-0732">Signal</keyword>
<evidence type="ECO:0000256" key="1">
    <source>
        <dbReference type="ARBA" id="ARBA00022729"/>
    </source>
</evidence>
<dbReference type="InterPro" id="IPR040361">
    <property type="entry name" value="TPD1"/>
</dbReference>
<proteinExistence type="predicted"/>
<organism evidence="3 4">
    <name type="scientific">Platanthera zijinensis</name>
    <dbReference type="NCBI Taxonomy" id="2320716"/>
    <lineage>
        <taxon>Eukaryota</taxon>
        <taxon>Viridiplantae</taxon>
        <taxon>Streptophyta</taxon>
        <taxon>Embryophyta</taxon>
        <taxon>Tracheophyta</taxon>
        <taxon>Spermatophyta</taxon>
        <taxon>Magnoliopsida</taxon>
        <taxon>Liliopsida</taxon>
        <taxon>Asparagales</taxon>
        <taxon>Orchidaceae</taxon>
        <taxon>Orchidoideae</taxon>
        <taxon>Orchideae</taxon>
        <taxon>Orchidinae</taxon>
        <taxon>Platanthera</taxon>
    </lineage>
</organism>
<name>A0AAP0G5R6_9ASPA</name>
<comment type="caution">
    <text evidence="3">The sequence shown here is derived from an EMBL/GenBank/DDBJ whole genome shotgun (WGS) entry which is preliminary data.</text>
</comment>
<sequence length="192" mass="20673">MNTTKLSHRLHSPASAFSSTFLLLLILNHGIVLAGGDDFSPALRKTSKAPSGELRFAFNRKLLDELPDRRSGGGDGGVAELDRVGETQCTKDDILVHQQATEPLPSGIPTYTVNVLSTCPATSGCAMAHIHVACGWFSTAREINPDVFHRLGYNHCLLNGGRPLPGGFSVSFQYANTFPYRLSISSAECVKT</sequence>
<dbReference type="GO" id="GO:0001709">
    <property type="term" value="P:cell fate determination"/>
    <property type="evidence" value="ECO:0007669"/>
    <property type="project" value="TreeGrafter"/>
</dbReference>
<feature type="signal peptide" evidence="2">
    <location>
        <begin position="1"/>
        <end position="36"/>
    </location>
</feature>
<dbReference type="Proteomes" id="UP001418222">
    <property type="component" value="Unassembled WGS sequence"/>
</dbReference>
<dbReference type="AlphaFoldDB" id="A0AAP0G5R6"/>
<protein>
    <submittedName>
        <fullName evidence="3">Uncharacterized protein</fullName>
    </submittedName>
</protein>
<gene>
    <name evidence="3" type="ORF">KSP39_PZI011358</name>
</gene>